<dbReference type="RefSeq" id="WP_139096864.1">
    <property type="nucleotide sequence ID" value="NZ_VDFW01000008.1"/>
</dbReference>
<feature type="transmembrane region" description="Helical" evidence="1">
    <location>
        <begin position="247"/>
        <end position="266"/>
    </location>
</feature>
<evidence type="ECO:0000256" key="1">
    <source>
        <dbReference type="SAM" id="Phobius"/>
    </source>
</evidence>
<accession>A0A5C4M581</accession>
<gene>
    <name evidence="2" type="ORF">FG385_12575</name>
</gene>
<sequence>MIRTVPRLARRAPPIPAVVGIVAFACYAVWSLALHHIWLATGYDLGIFEQAVRSYAHGHWPVADLKAPGFPLLGDHFHPILALLAPFYRLWPAPDTLLLAQAALLAVSAVPVTRCALTVLGAVRGAVFGAGYALSSGLLNAITFDFHEICFAVPLLAFSAERLLRRQWAAAVAVAAPLVLVKEDLPLTFAAIGAYLVWHGQKRLGWATIAAGFTITAVLVGVVIPAINPTGHYGFAGRMAPGLTDGLGLKLATLLLTFGPTAFAGLRSRLSILLIPTLAWRLLSAYPKYWGPGYHYNAVLMPVAFLAALDALGTMGARMRTLAPACAALTSTAVIAILLPGPRPDRTAVNAALARIPNGATVAAGSVFAPHLTSRCRVLFFPEQPSPSTDPAWIVTSKPLIAWPIPVPEQERMLTNLRRTRYRTVLDTRDVLLLQRA</sequence>
<evidence type="ECO:0000313" key="2">
    <source>
        <dbReference type="EMBL" id="TNC26575.1"/>
    </source>
</evidence>
<organism evidence="2 3">
    <name type="scientific">Amycolatopsis alkalitolerans</name>
    <dbReference type="NCBI Taxonomy" id="2547244"/>
    <lineage>
        <taxon>Bacteria</taxon>
        <taxon>Bacillati</taxon>
        <taxon>Actinomycetota</taxon>
        <taxon>Actinomycetes</taxon>
        <taxon>Pseudonocardiales</taxon>
        <taxon>Pseudonocardiaceae</taxon>
        <taxon>Amycolatopsis</taxon>
    </lineage>
</organism>
<evidence type="ECO:0000313" key="3">
    <source>
        <dbReference type="Proteomes" id="UP000305546"/>
    </source>
</evidence>
<proteinExistence type="predicted"/>
<keyword evidence="1" id="KW-0472">Membrane</keyword>
<dbReference type="EMBL" id="VDFW01000008">
    <property type="protein sequence ID" value="TNC26575.1"/>
    <property type="molecule type" value="Genomic_DNA"/>
</dbReference>
<name>A0A5C4M581_9PSEU</name>
<dbReference type="InterPro" id="IPR018650">
    <property type="entry name" value="STSV1_Orf64"/>
</dbReference>
<protein>
    <submittedName>
        <fullName evidence="2">DUF2079 domain-containing protein</fullName>
    </submittedName>
</protein>
<dbReference type="AlphaFoldDB" id="A0A5C4M581"/>
<keyword evidence="1" id="KW-0812">Transmembrane</keyword>
<keyword evidence="1" id="KW-1133">Transmembrane helix</keyword>
<feature type="transmembrane region" description="Helical" evidence="1">
    <location>
        <begin position="98"/>
        <end position="120"/>
    </location>
</feature>
<keyword evidence="3" id="KW-1185">Reference proteome</keyword>
<dbReference type="Pfam" id="PF09852">
    <property type="entry name" value="DUF2079"/>
    <property type="match status" value="1"/>
</dbReference>
<reference evidence="2 3" key="1">
    <citation type="submission" date="2019-06" db="EMBL/GenBank/DDBJ databases">
        <title>Amycolatopsis alkalitolerans sp. nov., isolated from Gastrodia elata Blume.</title>
        <authorList>
            <person name="Narsing Rao M.P."/>
            <person name="Li W.J."/>
        </authorList>
    </citation>
    <scope>NUCLEOTIDE SEQUENCE [LARGE SCALE GENOMIC DNA]</scope>
    <source>
        <strain evidence="2 3">SYSUP0005</strain>
    </source>
</reference>
<comment type="caution">
    <text evidence="2">The sequence shown here is derived from an EMBL/GenBank/DDBJ whole genome shotgun (WGS) entry which is preliminary data.</text>
</comment>
<feature type="transmembrane region" description="Helical" evidence="1">
    <location>
        <begin position="12"/>
        <end position="33"/>
    </location>
</feature>
<dbReference type="PROSITE" id="PS51257">
    <property type="entry name" value="PROKAR_LIPOPROTEIN"/>
    <property type="match status" value="1"/>
</dbReference>
<feature type="transmembrane region" description="Helical" evidence="1">
    <location>
        <begin position="204"/>
        <end position="227"/>
    </location>
</feature>
<dbReference type="OrthoDB" id="5240834at2"/>
<dbReference type="Proteomes" id="UP000305546">
    <property type="component" value="Unassembled WGS sequence"/>
</dbReference>